<dbReference type="CDD" id="cd00077">
    <property type="entry name" value="HDc"/>
    <property type="match status" value="1"/>
</dbReference>
<dbReference type="OrthoDB" id="9991235at2759"/>
<evidence type="ECO:0000259" key="2">
    <source>
        <dbReference type="SMART" id="SM00471"/>
    </source>
</evidence>
<dbReference type="InterPro" id="IPR050135">
    <property type="entry name" value="dGTPase-like"/>
</dbReference>
<dbReference type="GO" id="GO:0005634">
    <property type="term" value="C:nucleus"/>
    <property type="evidence" value="ECO:0007669"/>
    <property type="project" value="TreeGrafter"/>
</dbReference>
<evidence type="ECO:0000256" key="1">
    <source>
        <dbReference type="SAM" id="MobiDB-lite"/>
    </source>
</evidence>
<dbReference type="EMBL" id="BNJQ01000041">
    <property type="protein sequence ID" value="GHP12391.1"/>
    <property type="molecule type" value="Genomic_DNA"/>
</dbReference>
<protein>
    <recommendedName>
        <fullName evidence="2">HD/PDEase domain-containing protein</fullName>
    </recommendedName>
</protein>
<reference evidence="3" key="1">
    <citation type="submission" date="2020-10" db="EMBL/GenBank/DDBJ databases">
        <title>Unveiling of a novel bifunctional photoreceptor, Dualchrome1, isolated from a cosmopolitan green alga.</title>
        <authorList>
            <person name="Suzuki S."/>
            <person name="Kawachi M."/>
        </authorList>
    </citation>
    <scope>NUCLEOTIDE SEQUENCE</scope>
    <source>
        <strain evidence="3">NIES 2893</strain>
    </source>
</reference>
<dbReference type="Gene3D" id="1.10.3210.10">
    <property type="entry name" value="Hypothetical protein af1432"/>
    <property type="match status" value="1"/>
</dbReference>
<dbReference type="SMART" id="SM00471">
    <property type="entry name" value="HDc"/>
    <property type="match status" value="1"/>
</dbReference>
<sequence length="638" mass="70162">MSSSKRRSSRSLFGGSGDGDVGGGGDEEGGVGVGGFDGVVAEGVMLMSQKQPVLGGNGGCLSAGFNGFGNFGYHGDDVSDDDADPERDSQVMMYNNDDDNNNTQASNKRRRKVQPAVMPASRQHARLIEMSIWDQSFNRNIHLPGICKLIVDTPEFQRLRDLKQLGGCHYMHPSATHTRFEHSLGVAYLSLRLARSLQHNDVDNLFDITDTEVLCVGIAGLIHDLGHGPFSHAFEQFMSERNLPFCHEDMSVKLFRRIIDTAHGVRDALATEGIGEEDLVLIEMMVKGLKPEAPMPTSTGRGEAKRFLCEIVANSRHGIDTDKLDYLLRDGRHVQGGQTLMVQSITKRCRIVRGPGAPKGPLKDVIQAQIAWDWDVQRDLFDVFALRTRMHRAFYMNRTKRLSEQLIRDILVLADEHVLTRGEDGVGLGISLSTTDLVAYSNLTDSVLQRVASVPSANAHPNVAKAQALLERLHRREFYRNVNTLVPAFPYPDAVKRLNQAKVRDAIVKLGGGMFQASDIWVDVVRITMGGKRDPETGEYDNPLRYVLFTGSGQSPAQYIDPVRYAPSSTPISSEEIAVRVYCRVSDDDVVFAAMCDATSRWWKQLTASTPSGGGGSHKTMAVAETPPVKRLPSAPAC</sequence>
<dbReference type="AlphaFoldDB" id="A0A830I3U7"/>
<accession>A0A830I3U7</accession>
<keyword evidence="4" id="KW-1185">Reference proteome</keyword>
<dbReference type="GO" id="GO:0008832">
    <property type="term" value="F:dGTPase activity"/>
    <property type="evidence" value="ECO:0007669"/>
    <property type="project" value="TreeGrafter"/>
</dbReference>
<dbReference type="InterPro" id="IPR006674">
    <property type="entry name" value="HD_domain"/>
</dbReference>
<dbReference type="Pfam" id="PF01966">
    <property type="entry name" value="HD"/>
    <property type="match status" value="1"/>
</dbReference>
<dbReference type="SUPFAM" id="SSF109604">
    <property type="entry name" value="HD-domain/PDEase-like"/>
    <property type="match status" value="1"/>
</dbReference>
<feature type="region of interest" description="Disordered" evidence="1">
    <location>
        <begin position="1"/>
        <end position="30"/>
    </location>
</feature>
<feature type="domain" description="HD/PDEase" evidence="2">
    <location>
        <begin position="175"/>
        <end position="336"/>
    </location>
</feature>
<comment type="caution">
    <text evidence="3">The sequence shown here is derived from an EMBL/GenBank/DDBJ whole genome shotgun (WGS) entry which is preliminary data.</text>
</comment>
<evidence type="ECO:0000313" key="3">
    <source>
        <dbReference type="EMBL" id="GHP12391.1"/>
    </source>
</evidence>
<dbReference type="PANTHER" id="PTHR11373:SF4">
    <property type="entry name" value="DEOXYNUCLEOSIDE TRIPHOSPHATE TRIPHOSPHOHYDROLASE SAMHD1"/>
    <property type="match status" value="1"/>
</dbReference>
<evidence type="ECO:0000313" key="4">
    <source>
        <dbReference type="Proteomes" id="UP000660262"/>
    </source>
</evidence>
<gene>
    <name evidence="3" type="ORF">PPROV_001111900</name>
</gene>
<dbReference type="GO" id="GO:0006203">
    <property type="term" value="P:dGTP catabolic process"/>
    <property type="evidence" value="ECO:0007669"/>
    <property type="project" value="TreeGrafter"/>
</dbReference>
<organism evidence="3 4">
    <name type="scientific">Pycnococcus provasolii</name>
    <dbReference type="NCBI Taxonomy" id="41880"/>
    <lineage>
        <taxon>Eukaryota</taxon>
        <taxon>Viridiplantae</taxon>
        <taxon>Chlorophyta</taxon>
        <taxon>Pseudoscourfieldiophyceae</taxon>
        <taxon>Pseudoscourfieldiales</taxon>
        <taxon>Pycnococcaceae</taxon>
        <taxon>Pycnococcus</taxon>
    </lineage>
</organism>
<feature type="region of interest" description="Disordered" evidence="1">
    <location>
        <begin position="609"/>
        <end position="638"/>
    </location>
</feature>
<name>A0A830I3U7_9CHLO</name>
<feature type="region of interest" description="Disordered" evidence="1">
    <location>
        <begin position="76"/>
        <end position="117"/>
    </location>
</feature>
<dbReference type="Proteomes" id="UP000660262">
    <property type="component" value="Unassembled WGS sequence"/>
</dbReference>
<feature type="compositionally biased region" description="Gly residues" evidence="1">
    <location>
        <begin position="14"/>
        <end position="30"/>
    </location>
</feature>
<dbReference type="InterPro" id="IPR003607">
    <property type="entry name" value="HD/PDEase_dom"/>
</dbReference>
<dbReference type="PANTHER" id="PTHR11373">
    <property type="entry name" value="DEOXYNUCLEOSIDE TRIPHOSPHATE TRIPHOSPHOHYDROLASE"/>
    <property type="match status" value="1"/>
</dbReference>
<proteinExistence type="predicted"/>